<dbReference type="PRINTS" id="PR00081">
    <property type="entry name" value="GDHRDH"/>
</dbReference>
<dbReference type="PANTHER" id="PTHR48107">
    <property type="entry name" value="NADPH-DEPENDENT ALDEHYDE REDUCTASE-LIKE PROTEIN, CHLOROPLASTIC-RELATED"/>
    <property type="match status" value="1"/>
</dbReference>
<gene>
    <name evidence="3" type="ORF">ACFQKE_03525</name>
</gene>
<sequence length="259" mass="27170">MIHDTENGRGRLAGSSALVTGASRGIGSAIAVAFAREGADVAINYYSNDSAAAATADEARDAAPPGTDVTTVQADVSNEDAVDELFDTVRDRLGSPDVLVNNAGVLSHARVTDMSVDEWDRILDTNLRGTFLCTRRALDDMQAAGSGRIINVTSDLGHLGAEELAHYSASKGGMIAFTRAVAREAAPDVRVNAIAPGPIETEMLTEDVSPERQEEEADIPMQRVGEPEEVAPAAVFLASDDASFFTGQTLDPNGGSAMY</sequence>
<dbReference type="GO" id="GO:0016614">
    <property type="term" value="F:oxidoreductase activity, acting on CH-OH group of donors"/>
    <property type="evidence" value="ECO:0007669"/>
    <property type="project" value="UniProtKB-ARBA"/>
</dbReference>
<evidence type="ECO:0000313" key="4">
    <source>
        <dbReference type="Proteomes" id="UP001596434"/>
    </source>
</evidence>
<dbReference type="NCBIfam" id="NF009466">
    <property type="entry name" value="PRK12826.1-2"/>
    <property type="match status" value="1"/>
</dbReference>
<protein>
    <submittedName>
        <fullName evidence="3">SDR family NAD(P)-dependent oxidoreductase</fullName>
        <ecNumber evidence="3">1.1.1.-</ecNumber>
    </submittedName>
</protein>
<dbReference type="Pfam" id="PF13561">
    <property type="entry name" value="adh_short_C2"/>
    <property type="match status" value="1"/>
</dbReference>
<dbReference type="SUPFAM" id="SSF51735">
    <property type="entry name" value="NAD(P)-binding Rossmann-fold domains"/>
    <property type="match status" value="1"/>
</dbReference>
<dbReference type="InterPro" id="IPR002347">
    <property type="entry name" value="SDR_fam"/>
</dbReference>
<comment type="caution">
    <text evidence="3">The sequence shown here is derived from an EMBL/GenBank/DDBJ whole genome shotgun (WGS) entry which is preliminary data.</text>
</comment>
<evidence type="ECO:0000313" key="3">
    <source>
        <dbReference type="EMBL" id="MFC7254376.1"/>
    </source>
</evidence>
<name>A0ABD5ZVI9_9EURY</name>
<dbReference type="NCBIfam" id="NF005559">
    <property type="entry name" value="PRK07231.1"/>
    <property type="match status" value="1"/>
</dbReference>
<dbReference type="PROSITE" id="PS00061">
    <property type="entry name" value="ADH_SHORT"/>
    <property type="match status" value="1"/>
</dbReference>
<reference evidence="3 4" key="1">
    <citation type="journal article" date="2019" name="Int. J. Syst. Evol. Microbiol.">
        <title>The Global Catalogue of Microorganisms (GCM) 10K type strain sequencing project: providing services to taxonomists for standard genome sequencing and annotation.</title>
        <authorList>
            <consortium name="The Broad Institute Genomics Platform"/>
            <consortium name="The Broad Institute Genome Sequencing Center for Infectious Disease"/>
            <person name="Wu L."/>
            <person name="Ma J."/>
        </authorList>
    </citation>
    <scope>NUCLEOTIDE SEQUENCE [LARGE SCALE GENOMIC DNA]</scope>
    <source>
        <strain evidence="3 4">GX21</strain>
    </source>
</reference>
<evidence type="ECO:0000256" key="1">
    <source>
        <dbReference type="ARBA" id="ARBA00006484"/>
    </source>
</evidence>
<dbReference type="Proteomes" id="UP001596434">
    <property type="component" value="Unassembled WGS sequence"/>
</dbReference>
<dbReference type="PRINTS" id="PR00080">
    <property type="entry name" value="SDRFAMILY"/>
</dbReference>
<dbReference type="AlphaFoldDB" id="A0ABD5ZVI9"/>
<evidence type="ECO:0000256" key="2">
    <source>
        <dbReference type="ARBA" id="ARBA00023002"/>
    </source>
</evidence>
<dbReference type="InterPro" id="IPR036291">
    <property type="entry name" value="NAD(P)-bd_dom_sf"/>
</dbReference>
<dbReference type="EC" id="1.1.1.-" evidence="3"/>
<keyword evidence="2 3" id="KW-0560">Oxidoreductase</keyword>
<dbReference type="EMBL" id="JBHTAT010000001">
    <property type="protein sequence ID" value="MFC7254376.1"/>
    <property type="molecule type" value="Genomic_DNA"/>
</dbReference>
<dbReference type="PANTHER" id="PTHR48107:SF16">
    <property type="entry name" value="NADPH-DEPENDENT ALDEHYDE REDUCTASE 1, CHLOROPLASTIC"/>
    <property type="match status" value="1"/>
</dbReference>
<proteinExistence type="inferred from homology"/>
<dbReference type="GeneID" id="96952689"/>
<dbReference type="FunFam" id="3.40.50.720:FF:000084">
    <property type="entry name" value="Short-chain dehydrogenase reductase"/>
    <property type="match status" value="1"/>
</dbReference>
<accession>A0ABD5ZVI9</accession>
<dbReference type="Gene3D" id="3.40.50.720">
    <property type="entry name" value="NAD(P)-binding Rossmann-like Domain"/>
    <property type="match status" value="1"/>
</dbReference>
<organism evidence="3 4">
    <name type="scientific">Haloplanus litoreus</name>
    <dbReference type="NCBI Taxonomy" id="767515"/>
    <lineage>
        <taxon>Archaea</taxon>
        <taxon>Methanobacteriati</taxon>
        <taxon>Methanobacteriota</taxon>
        <taxon>Stenosarchaea group</taxon>
        <taxon>Halobacteria</taxon>
        <taxon>Halobacteriales</taxon>
        <taxon>Haloferacaceae</taxon>
        <taxon>Haloplanus</taxon>
    </lineage>
</organism>
<comment type="similarity">
    <text evidence="1">Belongs to the short-chain dehydrogenases/reductases (SDR) family.</text>
</comment>
<dbReference type="InterPro" id="IPR020904">
    <property type="entry name" value="Sc_DH/Rdtase_CS"/>
</dbReference>
<keyword evidence="4" id="KW-1185">Reference proteome</keyword>
<dbReference type="RefSeq" id="WP_379702575.1">
    <property type="nucleotide sequence ID" value="NZ_JBHTAT010000001.1"/>
</dbReference>